<reference evidence="18 19" key="1">
    <citation type="submission" date="2020-08" db="EMBL/GenBank/DDBJ databases">
        <title>Genomic Encyclopedia of Type Strains, Phase IV (KMG-IV): sequencing the most valuable type-strain genomes for metagenomic binning, comparative biology and taxonomic classification.</title>
        <authorList>
            <person name="Goeker M."/>
        </authorList>
    </citation>
    <scope>NUCLEOTIDE SEQUENCE [LARGE SCALE GENOMIC DNA]</scope>
    <source>
        <strain evidence="18 19">DSM 14925</strain>
    </source>
</reference>
<dbReference type="NCBIfam" id="NF009884">
    <property type="entry name" value="PRK13343.1"/>
    <property type="match status" value="1"/>
</dbReference>
<keyword evidence="13 14" id="KW-0066">ATP synthesis</keyword>
<dbReference type="PROSITE" id="PS00152">
    <property type="entry name" value="ATPASE_ALPHA_BETA"/>
    <property type="match status" value="1"/>
</dbReference>
<dbReference type="InterPro" id="IPR038376">
    <property type="entry name" value="ATP_synth_asu_C_sf"/>
</dbReference>
<dbReference type="SUPFAM" id="SSF52540">
    <property type="entry name" value="P-loop containing nucleoside triphosphate hydrolases"/>
    <property type="match status" value="1"/>
</dbReference>
<evidence type="ECO:0000256" key="13">
    <source>
        <dbReference type="ARBA" id="ARBA00023310"/>
    </source>
</evidence>
<dbReference type="SUPFAM" id="SSF47917">
    <property type="entry name" value="C-terminal domain of alpha and beta subunits of F1 ATP synthase"/>
    <property type="match status" value="1"/>
</dbReference>
<dbReference type="Gene3D" id="3.40.50.300">
    <property type="entry name" value="P-loop containing nucleotide triphosphate hydrolases"/>
    <property type="match status" value="1"/>
</dbReference>
<feature type="domain" description="ATPase F1/V1/A1 complex alpha/beta subunit nucleotide-binding" evidence="15">
    <location>
        <begin position="149"/>
        <end position="364"/>
    </location>
</feature>
<feature type="binding site" evidence="14">
    <location>
        <begin position="169"/>
        <end position="176"/>
    </location>
    <ligand>
        <name>ATP</name>
        <dbReference type="ChEBI" id="CHEBI:30616"/>
    </ligand>
</feature>
<sequence length="505" mass="54899">MAITANEISSLIKQQIENFTPNFEVAETGIVTYVGDGIARAYGLENVMSGELVEFSNGAFGMAQNLDSTDVGIIILGDFLSIREGDIVKRTGKIMEVPVGEAMIGRVVNPLGIPVDGLGDIKTDKTRPVEFKAPGVMQRKSVTEPLQTGIKAIDALVPIGRGQRELIIGDRQTGKTSIAIDTILNQKGQDMICIYVAIGQKESTVRTQVETLRAFGALDYTIVVTASASQPSPLLYIAPYSGAAMGEEFMYNGKHVLVVYDDLSKQAVAYRELSLLLRRPPGREAFPGDVFYLHSRLLERAAKLSDELGGGSMTALPFIETQAGDISAYIATNVISITDGQIFLENDLFYSGVRPAIDAGLSVSRVGGAAQIKAMKKVAGTLRLDLASFRELEAFTQFGSDLDAATRAKLERGKRTVEVLKQPLHKPLGVEKQVVILYALTHGFLDDVPVAEILDFESQLFDFISIHHNVLFDTIIQTKDLPDTDALEAAITDFKKSTNYSNKED</sequence>
<evidence type="ECO:0000256" key="11">
    <source>
        <dbReference type="ARBA" id="ARBA00023136"/>
    </source>
</evidence>
<keyword evidence="6 14" id="KW-0547">Nucleotide-binding</keyword>
<evidence type="ECO:0000256" key="8">
    <source>
        <dbReference type="ARBA" id="ARBA00022840"/>
    </source>
</evidence>
<dbReference type="GO" id="GO:0005886">
    <property type="term" value="C:plasma membrane"/>
    <property type="evidence" value="ECO:0007669"/>
    <property type="project" value="UniProtKB-SubCell"/>
</dbReference>
<feature type="site" description="Required for activity" evidence="14">
    <location>
        <position position="362"/>
    </location>
</feature>
<dbReference type="EMBL" id="JACHHV010000004">
    <property type="protein sequence ID" value="MBB5887482.1"/>
    <property type="molecule type" value="Genomic_DNA"/>
</dbReference>
<dbReference type="PANTHER" id="PTHR48082">
    <property type="entry name" value="ATP SYNTHASE SUBUNIT ALPHA, MITOCHONDRIAL"/>
    <property type="match status" value="1"/>
</dbReference>
<dbReference type="InterPro" id="IPR004100">
    <property type="entry name" value="ATPase_F1/V1/A1_a/bsu_N"/>
</dbReference>
<evidence type="ECO:0000256" key="2">
    <source>
        <dbReference type="ARBA" id="ARBA00004170"/>
    </source>
</evidence>
<keyword evidence="5 14" id="KW-1003">Cell membrane</keyword>
<evidence type="ECO:0000259" key="15">
    <source>
        <dbReference type="Pfam" id="PF00006"/>
    </source>
</evidence>
<keyword evidence="4 14" id="KW-0813">Transport</keyword>
<dbReference type="Gene3D" id="2.40.30.20">
    <property type="match status" value="1"/>
</dbReference>
<keyword evidence="9 14" id="KW-1278">Translocase</keyword>
<keyword evidence="12 14" id="KW-0139">CF(1)</keyword>
<organism evidence="18 19">
    <name type="scientific">Lactovum miscens</name>
    <dbReference type="NCBI Taxonomy" id="190387"/>
    <lineage>
        <taxon>Bacteria</taxon>
        <taxon>Bacillati</taxon>
        <taxon>Bacillota</taxon>
        <taxon>Bacilli</taxon>
        <taxon>Lactobacillales</taxon>
        <taxon>Streptococcaceae</taxon>
        <taxon>Lactovum</taxon>
    </lineage>
</organism>
<protein>
    <recommendedName>
        <fullName evidence="14">ATP synthase subunit alpha</fullName>
        <ecNumber evidence="14">7.1.2.2</ecNumber>
    </recommendedName>
    <alternativeName>
        <fullName evidence="14">ATP synthase F1 sector subunit alpha</fullName>
    </alternativeName>
    <alternativeName>
        <fullName evidence="14">F-ATPase subunit alpha</fullName>
    </alternativeName>
</protein>
<evidence type="ECO:0000259" key="17">
    <source>
        <dbReference type="Pfam" id="PF02874"/>
    </source>
</evidence>
<dbReference type="HAMAP" id="MF_01346">
    <property type="entry name" value="ATP_synth_alpha_bact"/>
    <property type="match status" value="1"/>
</dbReference>
<dbReference type="PANTHER" id="PTHR48082:SF2">
    <property type="entry name" value="ATP SYNTHASE SUBUNIT ALPHA, MITOCHONDRIAL"/>
    <property type="match status" value="1"/>
</dbReference>
<evidence type="ECO:0000256" key="7">
    <source>
        <dbReference type="ARBA" id="ARBA00022781"/>
    </source>
</evidence>
<proteinExistence type="inferred from homology"/>
<dbReference type="EC" id="7.1.2.2" evidence="14"/>
<accession>A0A841C7B6</accession>
<dbReference type="Gene3D" id="1.20.150.20">
    <property type="entry name" value="ATP synthase alpha/beta chain, C-terminal domain"/>
    <property type="match status" value="1"/>
</dbReference>
<comment type="caution">
    <text evidence="18">The sequence shown here is derived from an EMBL/GenBank/DDBJ whole genome shotgun (WGS) entry which is preliminary data.</text>
</comment>
<dbReference type="Pfam" id="PF02874">
    <property type="entry name" value="ATP-synt_ab_N"/>
    <property type="match status" value="1"/>
</dbReference>
<dbReference type="PIRSF" id="PIRSF039088">
    <property type="entry name" value="F_ATPase_subunit_alpha"/>
    <property type="match status" value="1"/>
</dbReference>
<evidence type="ECO:0000256" key="9">
    <source>
        <dbReference type="ARBA" id="ARBA00022967"/>
    </source>
</evidence>
<evidence type="ECO:0000256" key="3">
    <source>
        <dbReference type="ARBA" id="ARBA00008936"/>
    </source>
</evidence>
<evidence type="ECO:0000256" key="5">
    <source>
        <dbReference type="ARBA" id="ARBA00022475"/>
    </source>
</evidence>
<comment type="catalytic activity">
    <reaction evidence="14">
        <text>ATP + H2O + 4 H(+)(in) = ADP + phosphate + 5 H(+)(out)</text>
        <dbReference type="Rhea" id="RHEA:57720"/>
        <dbReference type="ChEBI" id="CHEBI:15377"/>
        <dbReference type="ChEBI" id="CHEBI:15378"/>
        <dbReference type="ChEBI" id="CHEBI:30616"/>
        <dbReference type="ChEBI" id="CHEBI:43474"/>
        <dbReference type="ChEBI" id="CHEBI:456216"/>
        <dbReference type="EC" id="7.1.2.2"/>
    </reaction>
</comment>
<dbReference type="InterPro" id="IPR036121">
    <property type="entry name" value="ATPase_F1/V1/A1_a/bsu_N_sf"/>
</dbReference>
<comment type="function">
    <text evidence="1 14">Produces ATP from ADP in the presence of a proton gradient across the membrane. The alpha chain is a regulatory subunit.</text>
</comment>
<keyword evidence="10 14" id="KW-0406">Ion transport</keyword>
<dbReference type="CDD" id="cd01132">
    <property type="entry name" value="F1-ATPase_alpha_CD"/>
    <property type="match status" value="1"/>
</dbReference>
<gene>
    <name evidence="14" type="primary">atpA</name>
    <name evidence="18" type="ORF">HNQ37_000353</name>
</gene>
<evidence type="ECO:0000256" key="1">
    <source>
        <dbReference type="ARBA" id="ARBA00003784"/>
    </source>
</evidence>
<evidence type="ECO:0000259" key="16">
    <source>
        <dbReference type="Pfam" id="PF00306"/>
    </source>
</evidence>
<dbReference type="InterPro" id="IPR020003">
    <property type="entry name" value="ATPase_a/bsu_AS"/>
</dbReference>
<dbReference type="InterPro" id="IPR027417">
    <property type="entry name" value="P-loop_NTPase"/>
</dbReference>
<dbReference type="InterPro" id="IPR005294">
    <property type="entry name" value="ATP_synth_F1_asu"/>
</dbReference>
<keyword evidence="19" id="KW-1185">Reference proteome</keyword>
<dbReference type="GO" id="GO:0005524">
    <property type="term" value="F:ATP binding"/>
    <property type="evidence" value="ECO:0007669"/>
    <property type="project" value="UniProtKB-UniRule"/>
</dbReference>
<dbReference type="FunFam" id="3.40.50.300:FF:000002">
    <property type="entry name" value="ATP synthase subunit alpha"/>
    <property type="match status" value="1"/>
</dbReference>
<dbReference type="InterPro" id="IPR033732">
    <property type="entry name" value="ATP_synth_F1_a_nt-bd_dom"/>
</dbReference>
<dbReference type="GO" id="GO:0043531">
    <property type="term" value="F:ADP binding"/>
    <property type="evidence" value="ECO:0007669"/>
    <property type="project" value="TreeGrafter"/>
</dbReference>
<dbReference type="Pfam" id="PF00306">
    <property type="entry name" value="ATP-synt_ab_C"/>
    <property type="match status" value="1"/>
</dbReference>
<evidence type="ECO:0000256" key="4">
    <source>
        <dbReference type="ARBA" id="ARBA00022448"/>
    </source>
</evidence>
<dbReference type="GO" id="GO:0046933">
    <property type="term" value="F:proton-transporting ATP synthase activity, rotational mechanism"/>
    <property type="evidence" value="ECO:0007669"/>
    <property type="project" value="UniProtKB-UniRule"/>
</dbReference>
<evidence type="ECO:0000256" key="6">
    <source>
        <dbReference type="ARBA" id="ARBA00022741"/>
    </source>
</evidence>
<keyword evidence="8 14" id="KW-0067">ATP-binding</keyword>
<evidence type="ECO:0000256" key="10">
    <source>
        <dbReference type="ARBA" id="ARBA00023065"/>
    </source>
</evidence>
<comment type="similarity">
    <text evidence="3 14">Belongs to the ATPase alpha/beta chains family.</text>
</comment>
<evidence type="ECO:0000256" key="12">
    <source>
        <dbReference type="ARBA" id="ARBA00023196"/>
    </source>
</evidence>
<dbReference type="Pfam" id="PF00006">
    <property type="entry name" value="ATP-synt_ab"/>
    <property type="match status" value="1"/>
</dbReference>
<dbReference type="NCBIfam" id="TIGR00962">
    <property type="entry name" value="atpA"/>
    <property type="match status" value="1"/>
</dbReference>
<comment type="subcellular location">
    <subcellularLocation>
        <location evidence="14">Cell membrane</location>
        <topology evidence="14">Peripheral membrane protein</topology>
    </subcellularLocation>
    <subcellularLocation>
        <location evidence="2">Membrane</location>
        <topology evidence="2">Peripheral membrane protein</topology>
    </subcellularLocation>
</comment>
<dbReference type="Proteomes" id="UP000562464">
    <property type="component" value="Unassembled WGS sequence"/>
</dbReference>
<dbReference type="SUPFAM" id="SSF50615">
    <property type="entry name" value="N-terminal domain of alpha and beta subunits of F1 ATP synthase"/>
    <property type="match status" value="1"/>
</dbReference>
<dbReference type="CDD" id="cd18116">
    <property type="entry name" value="ATP-synt_F1_alpha_N"/>
    <property type="match status" value="1"/>
</dbReference>
<keyword evidence="7 14" id="KW-0375">Hydrogen ion transport</keyword>
<dbReference type="InterPro" id="IPR023366">
    <property type="entry name" value="ATP_synth_asu-like_sf"/>
</dbReference>
<name>A0A841C7B6_9LACT</name>
<feature type="domain" description="ATPase F1/V1/A1 complex alpha/beta subunit N-terminal" evidence="17">
    <location>
        <begin position="25"/>
        <end position="92"/>
    </location>
</feature>
<dbReference type="AlphaFoldDB" id="A0A841C7B6"/>
<feature type="domain" description="ATP synthase alpha subunit C-terminal" evidence="16">
    <location>
        <begin position="371"/>
        <end position="493"/>
    </location>
</feature>
<dbReference type="InterPro" id="IPR000194">
    <property type="entry name" value="ATPase_F1/V1/A1_a/bsu_nucl-bd"/>
</dbReference>
<dbReference type="InterPro" id="IPR000793">
    <property type="entry name" value="ATP_synth_asu_C"/>
</dbReference>
<dbReference type="CDD" id="cd18113">
    <property type="entry name" value="ATP-synt_F1_alpha_C"/>
    <property type="match status" value="1"/>
</dbReference>
<dbReference type="GO" id="GO:0045259">
    <property type="term" value="C:proton-transporting ATP synthase complex"/>
    <property type="evidence" value="ECO:0007669"/>
    <property type="project" value="UniProtKB-KW"/>
</dbReference>
<dbReference type="FunFam" id="1.20.150.20:FF:000001">
    <property type="entry name" value="ATP synthase subunit alpha"/>
    <property type="match status" value="1"/>
</dbReference>
<evidence type="ECO:0000313" key="19">
    <source>
        <dbReference type="Proteomes" id="UP000562464"/>
    </source>
</evidence>
<evidence type="ECO:0000313" key="18">
    <source>
        <dbReference type="EMBL" id="MBB5887482.1"/>
    </source>
</evidence>
<keyword evidence="11 14" id="KW-0472">Membrane</keyword>
<dbReference type="FunFam" id="2.40.30.20:FF:000001">
    <property type="entry name" value="ATP synthase subunit alpha"/>
    <property type="match status" value="1"/>
</dbReference>
<dbReference type="RefSeq" id="WP_183538714.1">
    <property type="nucleotide sequence ID" value="NZ_DASWOY010000021.1"/>
</dbReference>
<evidence type="ECO:0000256" key="14">
    <source>
        <dbReference type="HAMAP-Rule" id="MF_01346"/>
    </source>
</evidence>